<keyword evidence="6" id="KW-1133">Transmembrane helix</keyword>
<evidence type="ECO:0000313" key="9">
    <source>
        <dbReference type="Proteomes" id="UP000001357"/>
    </source>
</evidence>
<dbReference type="Proteomes" id="UP000001357">
    <property type="component" value="Unassembled WGS sequence"/>
</dbReference>
<sequence>MGGDRAPVALLQALKQKIVTFVVAHQELPTNQIEDPRDEAALAICEDILACFAHGAKAIKHTSSLSAMFRSHKSSESVDGALEPWESRAEAIWALMSICCPAKVIAELEHPKVPFKTPLARCRAWIRQELHNLHDYILLLEQSDANRVFSKFYEALTHFLYRQTRSRRLAHAPKMYLDLTASMQGWDAEITTVKKRKKKTVASSTNTDLTIGDVARRFDVRHVSAETQTDLQLVTDGDVAALLKAAQHLQEPVGEDSAPSTGTGLSPEKAAAPQPPATQPSAPSTAPVASPAEHAPMVKARVSRAAVQRLASVTSSVLPFGQKAQPMYEAQLPTYNPYSHEMANYFFDIGRVVGLADQDFQCWNPECNAAIGINVPARLCWYTGKHYCDKCHVDDLSVVPGMVLNSWDHEEKPVCRAAKAHIHAHAQAALIRLEYHAPWLRQCVKELAQVIRARAKITQLGIIMKSCPKIDLLQACRLSPEYLVNETLFSLEALQKVADGRLMKELERDVKVLDQHLDDCPDCSTRPQTGPQCPFDNDELKFHLAEGECVWLQGASGAGKTLSSLQVLGLTTLPDVDCQVNWRDDLLHHNRAGMLFQQGVLIDELSLHDNILLGLQAGEGTAATSEQVKALLESVGLSAKDMHKMPNELSGGMLRRATLAQLLSQEKRVIVLDEPFIGLDATTANGIARQLSMLMKTKKTAFLLISHQEAYAKLLRPVRTVRVVPKAAAVSPAAAPSQIPLAARVQTKVADYLGATFPLIFVSFLAAGLAISLLTANVLHRTDVSDRILEVVDDELRSIPIPSIKQMAPLIKLKVNRMIDDYAPDVKLTLFCYSMAQLFVVEVGPLLTTFPPFVLFYRSLTFTAIIMGCAEWRARRPSLQPRNVASAITSAVVSAGVAIIVADGLFSQIMLHC</sequence>
<keyword evidence="2" id="KW-0677">Repeat</keyword>
<evidence type="ECO:0000256" key="6">
    <source>
        <dbReference type="SAM" id="Phobius"/>
    </source>
</evidence>
<dbReference type="PROSITE" id="PS00211">
    <property type="entry name" value="ABC_TRANSPORTER_1"/>
    <property type="match status" value="1"/>
</dbReference>
<dbReference type="eggNOG" id="KOG0059">
    <property type="taxonomic scope" value="Eukaryota"/>
</dbReference>
<dbReference type="InterPro" id="IPR037213">
    <property type="entry name" value="Run_dom_sf"/>
</dbReference>
<name>A9UVG2_MONBE</name>
<dbReference type="InterPro" id="IPR003439">
    <property type="entry name" value="ABC_transporter-like_ATP-bd"/>
</dbReference>
<feature type="region of interest" description="Disordered" evidence="5">
    <location>
        <begin position="250"/>
        <end position="295"/>
    </location>
</feature>
<feature type="transmembrane region" description="Helical" evidence="6">
    <location>
        <begin position="853"/>
        <end position="872"/>
    </location>
</feature>
<organism evidence="8 9">
    <name type="scientific">Monosiga brevicollis</name>
    <name type="common">Choanoflagellate</name>
    <dbReference type="NCBI Taxonomy" id="81824"/>
    <lineage>
        <taxon>Eukaryota</taxon>
        <taxon>Choanoflagellata</taxon>
        <taxon>Craspedida</taxon>
        <taxon>Salpingoecidae</taxon>
        <taxon>Monosiga</taxon>
    </lineage>
</organism>
<feature type="transmembrane region" description="Helical" evidence="6">
    <location>
        <begin position="752"/>
        <end position="779"/>
    </location>
</feature>
<dbReference type="SUPFAM" id="SSF52540">
    <property type="entry name" value="P-loop containing nucleoside triphosphate hydrolases"/>
    <property type="match status" value="1"/>
</dbReference>
<keyword evidence="3" id="KW-0863">Zinc-finger</keyword>
<evidence type="ECO:0000256" key="5">
    <source>
        <dbReference type="SAM" id="MobiDB-lite"/>
    </source>
</evidence>
<dbReference type="InterPro" id="IPR051366">
    <property type="entry name" value="DEF8"/>
</dbReference>
<evidence type="ECO:0000256" key="2">
    <source>
        <dbReference type="ARBA" id="ARBA00022737"/>
    </source>
</evidence>
<dbReference type="InterPro" id="IPR017871">
    <property type="entry name" value="ABC_transporter-like_CS"/>
</dbReference>
<dbReference type="PANTHER" id="PTHR12326:SF3">
    <property type="entry name" value="DIFFERENTIALLY EXPRESSED IN FDCP 8 HOMOLOG"/>
    <property type="match status" value="1"/>
</dbReference>
<proteinExistence type="predicted"/>
<keyword evidence="1" id="KW-0479">Metal-binding</keyword>
<dbReference type="PANTHER" id="PTHR12326">
    <property type="entry name" value="PLECKSTRIN HOMOLOGY DOMAIN CONTAINING PROTEIN"/>
    <property type="match status" value="1"/>
</dbReference>
<feature type="compositionally biased region" description="Low complexity" evidence="5">
    <location>
        <begin position="279"/>
        <end position="293"/>
    </location>
</feature>
<dbReference type="Gene3D" id="1.20.58.900">
    <property type="match status" value="1"/>
</dbReference>
<feature type="domain" description="ABC transporter" evidence="7">
    <location>
        <begin position="510"/>
        <end position="751"/>
    </location>
</feature>
<feature type="transmembrane region" description="Helical" evidence="6">
    <location>
        <begin position="884"/>
        <end position="902"/>
    </location>
</feature>
<evidence type="ECO:0000256" key="1">
    <source>
        <dbReference type="ARBA" id="ARBA00022723"/>
    </source>
</evidence>
<dbReference type="RefSeq" id="XP_001744627.1">
    <property type="nucleotide sequence ID" value="XM_001744575.1"/>
</dbReference>
<dbReference type="Pfam" id="PF13901">
    <property type="entry name" value="RH_dom"/>
    <property type="match status" value="1"/>
</dbReference>
<evidence type="ECO:0000256" key="3">
    <source>
        <dbReference type="ARBA" id="ARBA00022771"/>
    </source>
</evidence>
<evidence type="ECO:0000259" key="7">
    <source>
        <dbReference type="PROSITE" id="PS50893"/>
    </source>
</evidence>
<dbReference type="eggNOG" id="KOG1829">
    <property type="taxonomic scope" value="Eukaryota"/>
</dbReference>
<dbReference type="PROSITE" id="PS50893">
    <property type="entry name" value="ABC_TRANSPORTER_2"/>
    <property type="match status" value="1"/>
</dbReference>
<dbReference type="GO" id="GO:0005524">
    <property type="term" value="F:ATP binding"/>
    <property type="evidence" value="ECO:0007669"/>
    <property type="project" value="InterPro"/>
</dbReference>
<accession>A9UVG2</accession>
<dbReference type="STRING" id="81824.A9UVG2"/>
<dbReference type="GeneID" id="5889942"/>
<reference evidence="8 9" key="1">
    <citation type="journal article" date="2008" name="Nature">
        <title>The genome of the choanoflagellate Monosiga brevicollis and the origin of metazoans.</title>
        <authorList>
            <consortium name="JGI Sequencing"/>
            <person name="King N."/>
            <person name="Westbrook M.J."/>
            <person name="Young S.L."/>
            <person name="Kuo A."/>
            <person name="Abedin M."/>
            <person name="Chapman J."/>
            <person name="Fairclough S."/>
            <person name="Hellsten U."/>
            <person name="Isogai Y."/>
            <person name="Letunic I."/>
            <person name="Marr M."/>
            <person name="Pincus D."/>
            <person name="Putnam N."/>
            <person name="Rokas A."/>
            <person name="Wright K.J."/>
            <person name="Zuzow R."/>
            <person name="Dirks W."/>
            <person name="Good M."/>
            <person name="Goodstein D."/>
            <person name="Lemons D."/>
            <person name="Li W."/>
            <person name="Lyons J.B."/>
            <person name="Morris A."/>
            <person name="Nichols S."/>
            <person name="Richter D.J."/>
            <person name="Salamov A."/>
            <person name="Bork P."/>
            <person name="Lim W.A."/>
            <person name="Manning G."/>
            <person name="Miller W.T."/>
            <person name="McGinnis W."/>
            <person name="Shapiro H."/>
            <person name="Tjian R."/>
            <person name="Grigoriev I.V."/>
            <person name="Rokhsar D."/>
        </authorList>
    </citation>
    <scope>NUCLEOTIDE SEQUENCE [LARGE SCALE GENOMIC DNA]</scope>
    <source>
        <strain evidence="9">MX1 / ATCC 50154</strain>
    </source>
</reference>
<dbReference type="AlphaFoldDB" id="A9UVG2"/>
<dbReference type="InterPro" id="IPR027417">
    <property type="entry name" value="P-loop_NTPase"/>
</dbReference>
<dbReference type="Gene3D" id="3.40.50.300">
    <property type="entry name" value="P-loop containing nucleotide triphosphate hydrolases"/>
    <property type="match status" value="1"/>
</dbReference>
<dbReference type="SMART" id="SM01175">
    <property type="entry name" value="DUF4206"/>
    <property type="match status" value="1"/>
</dbReference>
<dbReference type="InParanoid" id="A9UVG2"/>
<keyword evidence="9" id="KW-1185">Reference proteome</keyword>
<feature type="transmembrane region" description="Helical" evidence="6">
    <location>
        <begin position="828"/>
        <end position="847"/>
    </location>
</feature>
<dbReference type="EMBL" id="CH991547">
    <property type="protein sequence ID" value="EDQ90576.1"/>
    <property type="molecule type" value="Genomic_DNA"/>
</dbReference>
<gene>
    <name evidence="8" type="ORF">MONBRDRAFT_31799</name>
</gene>
<dbReference type="InterPro" id="IPR025258">
    <property type="entry name" value="RH_dom"/>
</dbReference>
<evidence type="ECO:0000256" key="4">
    <source>
        <dbReference type="ARBA" id="ARBA00022833"/>
    </source>
</evidence>
<dbReference type="KEGG" id="mbr:MONBRDRAFT_31799"/>
<dbReference type="SUPFAM" id="SSF140741">
    <property type="entry name" value="RUN domain-like"/>
    <property type="match status" value="1"/>
</dbReference>
<evidence type="ECO:0000313" key="8">
    <source>
        <dbReference type="EMBL" id="EDQ90576.1"/>
    </source>
</evidence>
<dbReference type="Pfam" id="PF00005">
    <property type="entry name" value="ABC_tran"/>
    <property type="match status" value="1"/>
</dbReference>
<dbReference type="GO" id="GO:0008270">
    <property type="term" value="F:zinc ion binding"/>
    <property type="evidence" value="ECO:0007669"/>
    <property type="project" value="UniProtKB-KW"/>
</dbReference>
<protein>
    <recommendedName>
        <fullName evidence="7">ABC transporter domain-containing protein</fullName>
    </recommendedName>
</protein>
<dbReference type="GO" id="GO:0016887">
    <property type="term" value="F:ATP hydrolysis activity"/>
    <property type="evidence" value="ECO:0007669"/>
    <property type="project" value="InterPro"/>
</dbReference>
<keyword evidence="4" id="KW-0862">Zinc</keyword>
<keyword evidence="6" id="KW-0472">Membrane</keyword>
<keyword evidence="6" id="KW-0812">Transmembrane</keyword>